<dbReference type="AlphaFoldDB" id="A0A4Y8KQX1"/>
<name>A0A4Y8KQX1_9MICO</name>
<evidence type="ECO:0000313" key="2">
    <source>
        <dbReference type="Proteomes" id="UP000298218"/>
    </source>
</evidence>
<sequence length="88" mass="8717">MKITRTWIVPIVRLALIALIAVAVEAAILGLVCATVVGALAGLVPALGAGRGGAGQGDRCHPLLGPPRAAPLLAGNHKGVGRGITRIG</sequence>
<reference evidence="1 2" key="1">
    <citation type="submission" date="2019-03" db="EMBL/GenBank/DDBJ databases">
        <title>Genomics of glacier-inhabiting Cryobacterium strains.</title>
        <authorList>
            <person name="Liu Q."/>
            <person name="Xin Y.-H."/>
        </authorList>
    </citation>
    <scope>NUCLEOTIDE SEQUENCE [LARGE SCALE GENOMIC DNA]</scope>
    <source>
        <strain evidence="1 2">CGMCC 1.4292</strain>
    </source>
</reference>
<evidence type="ECO:0000313" key="1">
    <source>
        <dbReference type="EMBL" id="TFD79760.1"/>
    </source>
</evidence>
<keyword evidence="2" id="KW-1185">Reference proteome</keyword>
<accession>A0A4Y8KQX1</accession>
<dbReference type="Proteomes" id="UP000298218">
    <property type="component" value="Unassembled WGS sequence"/>
</dbReference>
<dbReference type="RefSeq" id="WP_134172026.1">
    <property type="nucleotide sequence ID" value="NZ_SODI01000001.1"/>
</dbReference>
<dbReference type="EMBL" id="SOHQ01000021">
    <property type="protein sequence ID" value="TFD79760.1"/>
    <property type="molecule type" value="Genomic_DNA"/>
</dbReference>
<proteinExistence type="predicted"/>
<organism evidence="1 2">
    <name type="scientific">Cryobacterium psychrophilum</name>
    <dbReference type="NCBI Taxonomy" id="41988"/>
    <lineage>
        <taxon>Bacteria</taxon>
        <taxon>Bacillati</taxon>
        <taxon>Actinomycetota</taxon>
        <taxon>Actinomycetes</taxon>
        <taxon>Micrococcales</taxon>
        <taxon>Microbacteriaceae</taxon>
        <taxon>Cryobacterium</taxon>
    </lineage>
</organism>
<protein>
    <submittedName>
        <fullName evidence="1">Uncharacterized protein</fullName>
    </submittedName>
</protein>
<gene>
    <name evidence="1" type="ORF">E3T53_07035</name>
</gene>
<comment type="caution">
    <text evidence="1">The sequence shown here is derived from an EMBL/GenBank/DDBJ whole genome shotgun (WGS) entry which is preliminary data.</text>
</comment>